<dbReference type="PROSITE" id="PS01022">
    <property type="entry name" value="PTR2_1"/>
    <property type="match status" value="1"/>
</dbReference>
<keyword evidence="4" id="KW-0571">Peptide transport</keyword>
<evidence type="ECO:0000313" key="9">
    <source>
        <dbReference type="EMBL" id="PXV71040.1"/>
    </source>
</evidence>
<feature type="transmembrane region" description="Helical" evidence="8">
    <location>
        <begin position="292"/>
        <end position="309"/>
    </location>
</feature>
<feature type="transmembrane region" description="Helical" evidence="8">
    <location>
        <begin position="190"/>
        <end position="208"/>
    </location>
</feature>
<organism evidence="9 10">
    <name type="scientific">Sinimarinibacterium flocculans</name>
    <dbReference type="NCBI Taxonomy" id="985250"/>
    <lineage>
        <taxon>Bacteria</taxon>
        <taxon>Pseudomonadati</taxon>
        <taxon>Pseudomonadota</taxon>
        <taxon>Gammaproteobacteria</taxon>
        <taxon>Nevskiales</taxon>
        <taxon>Nevskiaceae</taxon>
        <taxon>Sinimarinibacterium</taxon>
    </lineage>
</organism>
<dbReference type="PROSITE" id="PS01023">
    <property type="entry name" value="PTR2_2"/>
    <property type="match status" value="1"/>
</dbReference>
<evidence type="ECO:0000256" key="7">
    <source>
        <dbReference type="RuleBase" id="RU003755"/>
    </source>
</evidence>
<gene>
    <name evidence="9" type="ORF">C8D93_10178</name>
</gene>
<evidence type="ECO:0000256" key="3">
    <source>
        <dbReference type="ARBA" id="ARBA00022692"/>
    </source>
</evidence>
<name>A0A318EGH3_9GAMM</name>
<feature type="transmembrane region" description="Helical" evidence="8">
    <location>
        <begin position="329"/>
        <end position="353"/>
    </location>
</feature>
<dbReference type="EMBL" id="QICN01000001">
    <property type="protein sequence ID" value="PXV71040.1"/>
    <property type="molecule type" value="Genomic_DNA"/>
</dbReference>
<keyword evidence="10" id="KW-1185">Reference proteome</keyword>
<comment type="similarity">
    <text evidence="2 7">Belongs to the major facilitator superfamily. Proton-dependent oligopeptide transporter (POT/PTR) (TC 2.A.17) family.</text>
</comment>
<protein>
    <submittedName>
        <fullName evidence="9">POT family proton-dependent oligopeptide transporter</fullName>
    </submittedName>
</protein>
<dbReference type="GO" id="GO:0006857">
    <property type="term" value="P:oligopeptide transport"/>
    <property type="evidence" value="ECO:0007669"/>
    <property type="project" value="InterPro"/>
</dbReference>
<feature type="transmembrane region" description="Helical" evidence="8">
    <location>
        <begin position="123"/>
        <end position="141"/>
    </location>
</feature>
<keyword evidence="5 8" id="KW-1133">Transmembrane helix</keyword>
<proteinExistence type="inferred from homology"/>
<dbReference type="GO" id="GO:1904680">
    <property type="term" value="F:peptide transmembrane transporter activity"/>
    <property type="evidence" value="ECO:0007669"/>
    <property type="project" value="InterPro"/>
</dbReference>
<dbReference type="NCBIfam" id="TIGR00924">
    <property type="entry name" value="yjdL_sub1_fam"/>
    <property type="match status" value="1"/>
</dbReference>
<evidence type="ECO:0000256" key="1">
    <source>
        <dbReference type="ARBA" id="ARBA00004141"/>
    </source>
</evidence>
<dbReference type="PANTHER" id="PTHR11654">
    <property type="entry name" value="OLIGOPEPTIDE TRANSPORTER-RELATED"/>
    <property type="match status" value="1"/>
</dbReference>
<dbReference type="Proteomes" id="UP000248330">
    <property type="component" value="Unassembled WGS sequence"/>
</dbReference>
<comment type="subcellular location">
    <subcellularLocation>
        <location evidence="1 7">Membrane</location>
        <topology evidence="1 7">Multi-pass membrane protein</topology>
    </subcellularLocation>
</comment>
<feature type="transmembrane region" description="Helical" evidence="8">
    <location>
        <begin position="374"/>
        <end position="395"/>
    </location>
</feature>
<dbReference type="SUPFAM" id="SSF103473">
    <property type="entry name" value="MFS general substrate transporter"/>
    <property type="match status" value="2"/>
</dbReference>
<feature type="transmembrane region" description="Helical" evidence="8">
    <location>
        <begin position="31"/>
        <end position="50"/>
    </location>
</feature>
<reference evidence="9 10" key="1">
    <citation type="submission" date="2018-04" db="EMBL/GenBank/DDBJ databases">
        <title>Genomic Encyclopedia of Type Strains, Phase IV (KMG-IV): sequencing the most valuable type-strain genomes for metagenomic binning, comparative biology and taxonomic classification.</title>
        <authorList>
            <person name="Goeker M."/>
        </authorList>
    </citation>
    <scope>NUCLEOTIDE SEQUENCE [LARGE SCALE GENOMIC DNA]</scope>
    <source>
        <strain evidence="9 10">DSM 104150</strain>
    </source>
</reference>
<dbReference type="AlphaFoldDB" id="A0A318EGH3"/>
<accession>A0A318EGH3</accession>
<dbReference type="CDD" id="cd17346">
    <property type="entry name" value="MFS_DtpA_like"/>
    <property type="match status" value="1"/>
</dbReference>
<dbReference type="Pfam" id="PF00854">
    <property type="entry name" value="PTR2"/>
    <property type="match status" value="1"/>
</dbReference>
<dbReference type="InterPro" id="IPR005279">
    <property type="entry name" value="Dipep/tripep_permease"/>
</dbReference>
<evidence type="ECO:0000256" key="5">
    <source>
        <dbReference type="ARBA" id="ARBA00022989"/>
    </source>
</evidence>
<feature type="transmembrane region" description="Helical" evidence="8">
    <location>
        <begin position="401"/>
        <end position="423"/>
    </location>
</feature>
<keyword evidence="6 8" id="KW-0472">Membrane</keyword>
<feature type="transmembrane region" description="Helical" evidence="8">
    <location>
        <begin position="86"/>
        <end position="103"/>
    </location>
</feature>
<feature type="transmembrane region" description="Helical" evidence="8">
    <location>
        <begin position="56"/>
        <end position="77"/>
    </location>
</feature>
<sequence length="516" mass="56234">MTATAAARPEEWFGHPKGLYVCFFTEMWERFSFYGMKALLFLYLTKYHLFGDAPSYDLLGAYGGLVYAVPVIGGMIADRYLGMRKAVILGAVLLCLGHFGMAFEGEQARFVDGVVVQDARALQVFYLSLALIVTGVGFLKPNISSLVGRLYADDDPRRDSGFTLFVAGINLGALFASLVCGYLGETYGWKYGFGAAGVGMLLGLVVFITGQKHLHGHAEPRDPARLRERIAGPLNREWAIYLGAFAGALLVWQLIQRTWTVHGAMHLVFAAFVAWFAWFLVTQCTAAERGRMLSLVALILCALVFYTLYEQTYGSWVAFTDRLLDKNLLGLQMTAGSLTFLGAFFIVGLSPLFAWLWPWLAKRGLNPSTPVKSAIGLLFAGLAFLPMLAAARIGVDGALASVWWLVLAYLLLEIGEVCLYPIGLSAVSELSVRRVVSVMMGAWFLATAYSEVLAAAFGKLSAIEVAEGAELDLLAAAAKYAELFWMLFLVGAGAAVIALLATPLIRRGMHATDQRT</sequence>
<keyword evidence="3 7" id="KW-0812">Transmembrane</keyword>
<dbReference type="GO" id="GO:0016020">
    <property type="term" value="C:membrane"/>
    <property type="evidence" value="ECO:0007669"/>
    <property type="project" value="UniProtKB-SubCell"/>
</dbReference>
<feature type="transmembrane region" description="Helical" evidence="8">
    <location>
        <begin position="162"/>
        <end position="184"/>
    </location>
</feature>
<feature type="transmembrane region" description="Helical" evidence="8">
    <location>
        <begin position="238"/>
        <end position="255"/>
    </location>
</feature>
<evidence type="ECO:0000256" key="6">
    <source>
        <dbReference type="ARBA" id="ARBA00023136"/>
    </source>
</evidence>
<dbReference type="InterPro" id="IPR036259">
    <property type="entry name" value="MFS_trans_sf"/>
</dbReference>
<comment type="caution">
    <text evidence="9">The sequence shown here is derived from an EMBL/GenBank/DDBJ whole genome shotgun (WGS) entry which is preliminary data.</text>
</comment>
<evidence type="ECO:0000256" key="2">
    <source>
        <dbReference type="ARBA" id="ARBA00005982"/>
    </source>
</evidence>
<dbReference type="InterPro" id="IPR000109">
    <property type="entry name" value="POT_fam"/>
</dbReference>
<feature type="transmembrane region" description="Helical" evidence="8">
    <location>
        <begin position="483"/>
        <end position="505"/>
    </location>
</feature>
<evidence type="ECO:0000313" key="10">
    <source>
        <dbReference type="Proteomes" id="UP000248330"/>
    </source>
</evidence>
<evidence type="ECO:0000256" key="8">
    <source>
        <dbReference type="SAM" id="Phobius"/>
    </source>
</evidence>
<dbReference type="Gene3D" id="1.20.1250.20">
    <property type="entry name" value="MFS general substrate transporter like domains"/>
    <property type="match status" value="1"/>
</dbReference>
<feature type="transmembrane region" description="Helical" evidence="8">
    <location>
        <begin position="261"/>
        <end position="280"/>
    </location>
</feature>
<keyword evidence="7" id="KW-0813">Transport</keyword>
<evidence type="ECO:0000256" key="4">
    <source>
        <dbReference type="ARBA" id="ARBA00022856"/>
    </source>
</evidence>
<dbReference type="RefSeq" id="WP_245903768.1">
    <property type="nucleotide sequence ID" value="NZ_CAKZQT010000031.1"/>
</dbReference>
<keyword evidence="4" id="KW-0653">Protein transport</keyword>
<feature type="transmembrane region" description="Helical" evidence="8">
    <location>
        <begin position="435"/>
        <end position="457"/>
    </location>
</feature>
<dbReference type="InterPro" id="IPR018456">
    <property type="entry name" value="PTR2_symporter_CS"/>
</dbReference>